<protein>
    <submittedName>
        <fullName evidence="1">Uncharacterized protein</fullName>
    </submittedName>
</protein>
<organism evidence="1">
    <name type="scientific">viral metagenome</name>
    <dbReference type="NCBI Taxonomy" id="1070528"/>
    <lineage>
        <taxon>unclassified sequences</taxon>
        <taxon>metagenomes</taxon>
        <taxon>organismal metagenomes</taxon>
    </lineage>
</organism>
<accession>A0A6C0LLV3</accession>
<proteinExistence type="predicted"/>
<name>A0A6C0LLV3_9ZZZZ</name>
<dbReference type="AlphaFoldDB" id="A0A6C0LLV3"/>
<dbReference type="EMBL" id="MN740521">
    <property type="protein sequence ID" value="QHU30965.1"/>
    <property type="molecule type" value="Genomic_DNA"/>
</dbReference>
<evidence type="ECO:0000313" key="1">
    <source>
        <dbReference type="EMBL" id="QHU30965.1"/>
    </source>
</evidence>
<reference evidence="1" key="1">
    <citation type="journal article" date="2020" name="Nature">
        <title>Giant virus diversity and host interactions through global metagenomics.</title>
        <authorList>
            <person name="Schulz F."/>
            <person name="Roux S."/>
            <person name="Paez-Espino D."/>
            <person name="Jungbluth S."/>
            <person name="Walsh D.A."/>
            <person name="Denef V.J."/>
            <person name="McMahon K.D."/>
            <person name="Konstantinidis K.T."/>
            <person name="Eloe-Fadrosh E.A."/>
            <person name="Kyrpides N.C."/>
            <person name="Woyke T."/>
        </authorList>
    </citation>
    <scope>NUCLEOTIDE SEQUENCE</scope>
    <source>
        <strain evidence="1">GVMAG-M-3300027892-73</strain>
    </source>
</reference>
<sequence length="66" mass="7624">MFDILKKYLCCCSVNLNPNAKIDDILNTLEMDATIDRSRNGHHSFCVNEKSVRYINNNDKDSDDEL</sequence>